<dbReference type="Pfam" id="PF13185">
    <property type="entry name" value="GAF_2"/>
    <property type="match status" value="1"/>
</dbReference>
<evidence type="ECO:0000313" key="22">
    <source>
        <dbReference type="Proteomes" id="UP000582837"/>
    </source>
</evidence>
<dbReference type="GO" id="GO:0005886">
    <property type="term" value="C:plasma membrane"/>
    <property type="evidence" value="ECO:0007669"/>
    <property type="project" value="UniProtKB-SubCell"/>
</dbReference>
<dbReference type="SUPFAM" id="SSF55785">
    <property type="entry name" value="PYP-like sensor domain (PAS domain)"/>
    <property type="match status" value="6"/>
</dbReference>
<comment type="catalytic activity">
    <reaction evidence="1">
        <text>ATP + protein L-histidine = ADP + protein N-phospho-L-histidine.</text>
        <dbReference type="EC" id="2.7.13.3"/>
    </reaction>
</comment>
<organism evidence="21 22">
    <name type="scientific">Longimicrobium terrae</name>
    <dbReference type="NCBI Taxonomy" id="1639882"/>
    <lineage>
        <taxon>Bacteria</taxon>
        <taxon>Pseudomonadati</taxon>
        <taxon>Gemmatimonadota</taxon>
        <taxon>Longimicrobiia</taxon>
        <taxon>Longimicrobiales</taxon>
        <taxon>Longimicrobiaceae</taxon>
        <taxon>Longimicrobium</taxon>
    </lineage>
</organism>
<feature type="domain" description="PAC" evidence="19">
    <location>
        <begin position="1121"/>
        <end position="1171"/>
    </location>
</feature>
<dbReference type="Pfam" id="PF03707">
    <property type="entry name" value="MHYT"/>
    <property type="match status" value="2"/>
</dbReference>
<keyword evidence="12 15" id="KW-1133">Transmembrane helix</keyword>
<dbReference type="InterPro" id="IPR013656">
    <property type="entry name" value="PAS_4"/>
</dbReference>
<feature type="domain" description="PAS" evidence="18">
    <location>
        <begin position="1044"/>
        <end position="1114"/>
    </location>
</feature>
<dbReference type="SUPFAM" id="SSF52172">
    <property type="entry name" value="CheY-like"/>
    <property type="match status" value="1"/>
</dbReference>
<feature type="domain" description="MHYT" evidence="20">
    <location>
        <begin position="5"/>
        <end position="199"/>
    </location>
</feature>
<keyword evidence="22" id="KW-1185">Reference proteome</keyword>
<keyword evidence="13 15" id="KW-0472">Membrane</keyword>
<dbReference type="SMART" id="SM00387">
    <property type="entry name" value="HATPase_c"/>
    <property type="match status" value="1"/>
</dbReference>
<comment type="caution">
    <text evidence="21">The sequence shown here is derived from an EMBL/GenBank/DDBJ whole genome shotgun (WGS) entry which is preliminary data.</text>
</comment>
<dbReference type="InterPro" id="IPR000014">
    <property type="entry name" value="PAS"/>
</dbReference>
<feature type="transmembrane region" description="Helical" evidence="15">
    <location>
        <begin position="174"/>
        <end position="196"/>
    </location>
</feature>
<dbReference type="Gene3D" id="3.40.50.2300">
    <property type="match status" value="1"/>
</dbReference>
<dbReference type="PANTHER" id="PTHR43304">
    <property type="entry name" value="PHYTOCHROME-LIKE PROTEIN CPH1"/>
    <property type="match status" value="1"/>
</dbReference>
<dbReference type="NCBIfam" id="TIGR00229">
    <property type="entry name" value="sensory_box"/>
    <property type="match status" value="6"/>
</dbReference>
<feature type="modified residue" description="4-aspartylphosphate" evidence="14">
    <location>
        <position position="1487"/>
    </location>
</feature>
<reference evidence="21 22" key="1">
    <citation type="submission" date="2020-08" db="EMBL/GenBank/DDBJ databases">
        <title>Genomic Encyclopedia of Type Strains, Phase IV (KMG-IV): sequencing the most valuable type-strain genomes for metagenomic binning, comparative biology and taxonomic classification.</title>
        <authorList>
            <person name="Goeker M."/>
        </authorList>
    </citation>
    <scope>NUCLEOTIDE SEQUENCE [LARGE SCALE GENOMIC DNA]</scope>
    <source>
        <strain evidence="21 22">DSM 29007</strain>
    </source>
</reference>
<dbReference type="InterPro" id="IPR035965">
    <property type="entry name" value="PAS-like_dom_sf"/>
</dbReference>
<dbReference type="Gene3D" id="3.30.450.40">
    <property type="match status" value="1"/>
</dbReference>
<dbReference type="Gene3D" id="3.30.565.10">
    <property type="entry name" value="Histidine kinase-like ATPase, C-terminal domain"/>
    <property type="match status" value="1"/>
</dbReference>
<feature type="domain" description="PAC" evidence="19">
    <location>
        <begin position="991"/>
        <end position="1043"/>
    </location>
</feature>
<feature type="domain" description="Response regulatory" evidence="17">
    <location>
        <begin position="1436"/>
        <end position="1552"/>
    </location>
</feature>
<keyword evidence="9" id="KW-0677">Repeat</keyword>
<dbReference type="InterPro" id="IPR029016">
    <property type="entry name" value="GAF-like_dom_sf"/>
</dbReference>
<dbReference type="PROSITE" id="PS50924">
    <property type="entry name" value="MHYT"/>
    <property type="match status" value="1"/>
</dbReference>
<evidence type="ECO:0000256" key="3">
    <source>
        <dbReference type="ARBA" id="ARBA00012438"/>
    </source>
</evidence>
<evidence type="ECO:0000256" key="5">
    <source>
        <dbReference type="ARBA" id="ARBA00022519"/>
    </source>
</evidence>
<feature type="domain" description="PAS" evidence="18">
    <location>
        <begin position="243"/>
        <end position="313"/>
    </location>
</feature>
<name>A0A841H7L6_9BACT</name>
<dbReference type="PANTHER" id="PTHR43304:SF1">
    <property type="entry name" value="PAC DOMAIN-CONTAINING PROTEIN"/>
    <property type="match status" value="1"/>
</dbReference>
<evidence type="ECO:0000313" key="21">
    <source>
        <dbReference type="EMBL" id="MBB6073892.1"/>
    </source>
</evidence>
<dbReference type="InterPro" id="IPR003594">
    <property type="entry name" value="HATPase_dom"/>
</dbReference>
<evidence type="ECO:0000259" key="17">
    <source>
        <dbReference type="PROSITE" id="PS50110"/>
    </source>
</evidence>
<evidence type="ECO:0000259" key="19">
    <source>
        <dbReference type="PROSITE" id="PS50113"/>
    </source>
</evidence>
<dbReference type="Pfam" id="PF08447">
    <property type="entry name" value="PAS_3"/>
    <property type="match status" value="2"/>
</dbReference>
<keyword evidence="11" id="KW-0418">Kinase</keyword>
<dbReference type="SUPFAM" id="SSF55874">
    <property type="entry name" value="ATPase domain of HSP90 chaperone/DNA topoisomerase II/histidine kinase"/>
    <property type="match status" value="1"/>
</dbReference>
<evidence type="ECO:0000256" key="8">
    <source>
        <dbReference type="ARBA" id="ARBA00022692"/>
    </source>
</evidence>
<feature type="domain" description="PAS" evidence="18">
    <location>
        <begin position="613"/>
        <end position="675"/>
    </location>
</feature>
<dbReference type="InterPro" id="IPR036097">
    <property type="entry name" value="HisK_dim/P_sf"/>
</dbReference>
<dbReference type="SMART" id="SM00086">
    <property type="entry name" value="PAC"/>
    <property type="match status" value="5"/>
</dbReference>
<accession>A0A841H7L6</accession>
<dbReference type="InterPro" id="IPR003018">
    <property type="entry name" value="GAF"/>
</dbReference>
<dbReference type="PROSITE" id="PS50112">
    <property type="entry name" value="PAS"/>
    <property type="match status" value="5"/>
</dbReference>
<keyword evidence="6 14" id="KW-0597">Phosphoprotein</keyword>
<dbReference type="GO" id="GO:0000155">
    <property type="term" value="F:phosphorelay sensor kinase activity"/>
    <property type="evidence" value="ECO:0007669"/>
    <property type="project" value="InterPro"/>
</dbReference>
<keyword evidence="10" id="KW-0547">Nucleotide-binding</keyword>
<dbReference type="SUPFAM" id="SSF47384">
    <property type="entry name" value="Homodimeric domain of signal transducing histidine kinase"/>
    <property type="match status" value="1"/>
</dbReference>
<evidence type="ECO:0000256" key="6">
    <source>
        <dbReference type="ARBA" id="ARBA00022553"/>
    </source>
</evidence>
<dbReference type="Gene3D" id="3.30.450.20">
    <property type="entry name" value="PAS domain"/>
    <property type="match status" value="6"/>
</dbReference>
<dbReference type="CDD" id="cd00130">
    <property type="entry name" value="PAS"/>
    <property type="match status" value="6"/>
</dbReference>
<dbReference type="CDD" id="cd00082">
    <property type="entry name" value="HisKA"/>
    <property type="match status" value="1"/>
</dbReference>
<dbReference type="FunFam" id="2.10.70.100:FF:000001">
    <property type="entry name" value="Sensory transduction histidine kinase"/>
    <property type="match status" value="1"/>
</dbReference>
<dbReference type="GO" id="GO:0000166">
    <property type="term" value="F:nucleotide binding"/>
    <property type="evidence" value="ECO:0007669"/>
    <property type="project" value="UniProtKB-KW"/>
</dbReference>
<dbReference type="Proteomes" id="UP000582837">
    <property type="component" value="Unassembled WGS sequence"/>
</dbReference>
<proteinExistence type="predicted"/>
<feature type="domain" description="PAC" evidence="19">
    <location>
        <begin position="560"/>
        <end position="612"/>
    </location>
</feature>
<evidence type="ECO:0000259" key="20">
    <source>
        <dbReference type="PROSITE" id="PS50924"/>
    </source>
</evidence>
<evidence type="ECO:0000256" key="2">
    <source>
        <dbReference type="ARBA" id="ARBA00004429"/>
    </source>
</evidence>
<dbReference type="InterPro" id="IPR005330">
    <property type="entry name" value="MHYT_dom"/>
</dbReference>
<dbReference type="Pfam" id="PF02518">
    <property type="entry name" value="HATPase_c"/>
    <property type="match status" value="1"/>
</dbReference>
<dbReference type="InterPro" id="IPR003661">
    <property type="entry name" value="HisK_dim/P_dom"/>
</dbReference>
<dbReference type="InterPro" id="IPR004358">
    <property type="entry name" value="Sig_transdc_His_kin-like_C"/>
</dbReference>
<dbReference type="SMART" id="SM00091">
    <property type="entry name" value="PAS"/>
    <property type="match status" value="6"/>
</dbReference>
<evidence type="ECO:0000256" key="4">
    <source>
        <dbReference type="ARBA" id="ARBA00022475"/>
    </source>
</evidence>
<keyword evidence="4" id="KW-1003">Cell membrane</keyword>
<dbReference type="Pfam" id="PF00989">
    <property type="entry name" value="PAS"/>
    <property type="match status" value="2"/>
</dbReference>
<feature type="domain" description="PAS" evidence="18">
    <location>
        <begin position="921"/>
        <end position="966"/>
    </location>
</feature>
<keyword evidence="7" id="KW-0808">Transferase</keyword>
<protein>
    <recommendedName>
        <fullName evidence="3">histidine kinase</fullName>
        <ecNumber evidence="3">2.7.13.3</ecNumber>
    </recommendedName>
</protein>
<dbReference type="Pfam" id="PF13426">
    <property type="entry name" value="PAS_9"/>
    <property type="match status" value="1"/>
</dbReference>
<dbReference type="GO" id="GO:0006355">
    <property type="term" value="P:regulation of DNA-templated transcription"/>
    <property type="evidence" value="ECO:0007669"/>
    <property type="project" value="InterPro"/>
</dbReference>
<dbReference type="Gene3D" id="2.10.70.100">
    <property type="match status" value="1"/>
</dbReference>
<dbReference type="InterPro" id="IPR011006">
    <property type="entry name" value="CheY-like_superfamily"/>
</dbReference>
<feature type="transmembrane region" description="Helical" evidence="15">
    <location>
        <begin position="79"/>
        <end position="96"/>
    </location>
</feature>
<evidence type="ECO:0000259" key="16">
    <source>
        <dbReference type="PROSITE" id="PS50109"/>
    </source>
</evidence>
<dbReference type="InterPro" id="IPR036890">
    <property type="entry name" value="HATPase_C_sf"/>
</dbReference>
<evidence type="ECO:0000256" key="7">
    <source>
        <dbReference type="ARBA" id="ARBA00022679"/>
    </source>
</evidence>
<feature type="transmembrane region" description="Helical" evidence="15">
    <location>
        <begin position="140"/>
        <end position="162"/>
    </location>
</feature>
<evidence type="ECO:0000256" key="9">
    <source>
        <dbReference type="ARBA" id="ARBA00022737"/>
    </source>
</evidence>
<feature type="domain" description="PAS" evidence="18">
    <location>
        <begin position="488"/>
        <end position="533"/>
    </location>
</feature>
<dbReference type="PROSITE" id="PS50109">
    <property type="entry name" value="HIS_KIN"/>
    <property type="match status" value="1"/>
</dbReference>
<dbReference type="InterPro" id="IPR000700">
    <property type="entry name" value="PAS-assoc_C"/>
</dbReference>
<dbReference type="InterPro" id="IPR005467">
    <property type="entry name" value="His_kinase_dom"/>
</dbReference>
<dbReference type="SMART" id="SM00065">
    <property type="entry name" value="GAF"/>
    <property type="match status" value="1"/>
</dbReference>
<dbReference type="SMART" id="SM00448">
    <property type="entry name" value="REC"/>
    <property type="match status" value="1"/>
</dbReference>
<dbReference type="InterPro" id="IPR001610">
    <property type="entry name" value="PAC"/>
</dbReference>
<dbReference type="SMART" id="SM00388">
    <property type="entry name" value="HisKA"/>
    <property type="match status" value="1"/>
</dbReference>
<dbReference type="Pfam" id="PF08448">
    <property type="entry name" value="PAS_4"/>
    <property type="match status" value="1"/>
</dbReference>
<feature type="domain" description="PAC" evidence="19">
    <location>
        <begin position="435"/>
        <end position="487"/>
    </location>
</feature>
<dbReference type="RefSeq" id="WP_170038930.1">
    <property type="nucleotide sequence ID" value="NZ_JABDTL010000002.1"/>
</dbReference>
<dbReference type="PROSITE" id="PS50110">
    <property type="entry name" value="RESPONSE_REGULATORY"/>
    <property type="match status" value="1"/>
</dbReference>
<dbReference type="InterPro" id="IPR013655">
    <property type="entry name" value="PAS_fold_3"/>
</dbReference>
<evidence type="ECO:0000256" key="15">
    <source>
        <dbReference type="PROSITE-ProRule" id="PRU00244"/>
    </source>
</evidence>
<evidence type="ECO:0000256" key="1">
    <source>
        <dbReference type="ARBA" id="ARBA00000085"/>
    </source>
</evidence>
<dbReference type="Pfam" id="PF00512">
    <property type="entry name" value="HisKA"/>
    <property type="match status" value="1"/>
</dbReference>
<evidence type="ECO:0000256" key="13">
    <source>
        <dbReference type="ARBA" id="ARBA00023136"/>
    </source>
</evidence>
<evidence type="ECO:0000256" key="10">
    <source>
        <dbReference type="ARBA" id="ARBA00022741"/>
    </source>
</evidence>
<feature type="transmembrane region" description="Helical" evidence="15">
    <location>
        <begin position="42"/>
        <end position="67"/>
    </location>
</feature>
<dbReference type="InterPro" id="IPR013767">
    <property type="entry name" value="PAS_fold"/>
</dbReference>
<feature type="domain" description="PAC" evidence="19">
    <location>
        <begin position="687"/>
        <end position="739"/>
    </location>
</feature>
<feature type="transmembrane region" description="Helical" evidence="15">
    <location>
        <begin position="6"/>
        <end position="30"/>
    </location>
</feature>
<dbReference type="InterPro" id="IPR001789">
    <property type="entry name" value="Sig_transdc_resp-reg_receiver"/>
</dbReference>
<evidence type="ECO:0000256" key="11">
    <source>
        <dbReference type="ARBA" id="ARBA00022777"/>
    </source>
</evidence>
<evidence type="ECO:0000256" key="14">
    <source>
        <dbReference type="PROSITE-ProRule" id="PRU00169"/>
    </source>
</evidence>
<dbReference type="PRINTS" id="PR00344">
    <property type="entry name" value="BCTRLSENSOR"/>
</dbReference>
<dbReference type="Pfam" id="PF00072">
    <property type="entry name" value="Response_reg"/>
    <property type="match status" value="1"/>
</dbReference>
<dbReference type="SUPFAM" id="SSF55781">
    <property type="entry name" value="GAF domain-like"/>
    <property type="match status" value="1"/>
</dbReference>
<feature type="domain" description="Histidine kinase" evidence="16">
    <location>
        <begin position="1191"/>
        <end position="1414"/>
    </location>
</feature>
<feature type="transmembrane region" description="Helical" evidence="15">
    <location>
        <begin position="108"/>
        <end position="128"/>
    </location>
</feature>
<evidence type="ECO:0000256" key="12">
    <source>
        <dbReference type="ARBA" id="ARBA00022989"/>
    </source>
</evidence>
<dbReference type="EMBL" id="JACHIA010000032">
    <property type="protein sequence ID" value="MBB6073892.1"/>
    <property type="molecule type" value="Genomic_DNA"/>
</dbReference>
<dbReference type="EC" id="2.7.13.3" evidence="3"/>
<dbReference type="PROSITE" id="PS50113">
    <property type="entry name" value="PAC"/>
    <property type="match status" value="5"/>
</dbReference>
<sequence length="1555" mass="167979">MNPTHSVPLVLLSLAIAIVASYAALVLAGRVTASRGSAHQRWLVAGGIALGTGIWSMNFVGLLALRLPVPIGHDVPDSVFALMVAIAASLVALHTATGPTLPGRRFGIAGLVMGAGFTGMLFLNLSGMDGPVVVHFEPERVLLSGLVITVVSLCGLWVAFHLRDPEDRRPEWQRGAASVVLGCAVALAHHTGTFAARFGAVGAALPVPRDFVPGNTALTTAVALAAGTLLLLAVYGARIDLRARTHAAVVLERITDGFLAFDPGGTCTYANRAAEELLGRPRQAMLGRRLHDIIPGAENSALEQACRRAMAEQATANVEEFNDALQLWLEVHVYPSDDGLSVYVRDVTSRRKAGDALRRREQQLADAQRIAQLGSWESGGPGTPITWSREAYRIFGQDPETFVLTRESYMACVHPDDRERIQAEFARAAATGEEFGFEKRIVRPDGEVRVIFAHGTAAVDPTGGPPRFTGTVQDITDRKAAEQRLREADRMLDAVIQSSPLAVMAVDTAGAVTLWNPAAERVFGWKADEVLGQPVPVIPEEQGELLRTLLAQGPAAPGIRLRELQRRHRDGRMVDVSLSAAPLMNPGGEVAGAVAIVADNTAQRAASEALRNSEERFRELAENIREVFWIKGPGDGPVLYVSPAAEQVWNMSPDTLMGDPDRFLAKVHPDDRGTVLRARTAVQADATEFEYRIVRPDGEVRWVRDRGFPVRDAAGAVVRVVGVAEDITARRAADQALRAGERQAHKMAERMRAVAAAAGATIGAQSREALRDVLAEAVRRVIPSDTFTFATLLPDEWALWYLGDYDAGVYGGSRPVPLAGTPGEGVIRGRRPLLIRRSSEAAARGGILWGTGVRSESSIRVPILSGGDVLGMITVQSYTPELYDEQDVEVLEALAALAATALRNIRLREEQNAAQEALRRSEADYRGLFENAHDAILIIDPDGERVLDVNPRACELYGYPREQFVGMAMEAVSVDAEMGRARVLEALKPGVPRHFELVQRVAGGAELHVEVIATAVPYRGGRAILSINRDITERRQAEDALRASELKFRSVTHSAADAIVTIDSEGCIVSWNRGAETVFGYCEAEALGQALEIMMPERFRERHRAGVQRMAHTGDLSLQDTTLELVGMRRDGTEFPLEASLALWDVGGRRFATRIMRDVSERRRSEEALRRSQQKLAQAQKMEAVGRLAGGVAHDFNNLLTVIGGNADLLILDRGGDDDLCEQLGEIKQAADRAAALTRQLLAFSRQQVLQPRLLDLDAVVSGMHKMLSRLIAEHVDVVLRLHGSLPPVKADPTQMEQVILNLAVNARDAMPDGGRLLIRTDAVRLEQPELRAGFELPAGPYVVLSVTDTGHGIEPAALGRIFEPFFTTKAEGHGTGLGLATVYGIVQQSGGWIDVASEPDRGTRFEVFLPSVAAEVDAPEAGAGAGTHAARGSGTVLLVEDNAAVRLVGSRALTRSGYTVLDAGDGEEGLKVAAAYDGRIDLVVTDVVMPRMGGRELARRLSESRPETRVIFTSGFTEDSVLRPETFEPGAHFLPKPYGPAELVRHAMDVLAEV</sequence>
<keyword evidence="8 15" id="KW-0812">Transmembrane</keyword>
<feature type="transmembrane region" description="Helical" evidence="15">
    <location>
        <begin position="216"/>
        <end position="237"/>
    </location>
</feature>
<dbReference type="InterPro" id="IPR052162">
    <property type="entry name" value="Sensor_kinase/Photoreceptor"/>
</dbReference>
<evidence type="ECO:0000259" key="18">
    <source>
        <dbReference type="PROSITE" id="PS50112"/>
    </source>
</evidence>
<dbReference type="Gene3D" id="1.10.287.130">
    <property type="match status" value="1"/>
</dbReference>
<keyword evidence="5" id="KW-0997">Cell inner membrane</keyword>
<gene>
    <name evidence="21" type="ORF">HNQ61_005571</name>
</gene>
<comment type="subcellular location">
    <subcellularLocation>
        <location evidence="2">Cell inner membrane</location>
        <topology evidence="2">Multi-pass membrane protein</topology>
    </subcellularLocation>
</comment>